<feature type="binding site" evidence="8">
    <location>
        <position position="117"/>
    </location>
    <ligand>
        <name>Mg(2+)</name>
        <dbReference type="ChEBI" id="CHEBI:18420"/>
    </ligand>
</feature>
<evidence type="ECO:0000313" key="10">
    <source>
        <dbReference type="EMBL" id="XBP69494.1"/>
    </source>
</evidence>
<dbReference type="EMBL" id="CP157675">
    <property type="protein sequence ID" value="XBP69494.1"/>
    <property type="molecule type" value="Genomic_DNA"/>
</dbReference>
<accession>A0AAU7LPD0</accession>
<comment type="cofactor">
    <cofactor evidence="1 8">
        <name>Mg(2+)</name>
        <dbReference type="ChEBI" id="CHEBI:18420"/>
    </cofactor>
</comment>
<dbReference type="Pfam" id="PF01850">
    <property type="entry name" value="PIN"/>
    <property type="match status" value="1"/>
</dbReference>
<dbReference type="GO" id="GO:0004540">
    <property type="term" value="F:RNA nuclease activity"/>
    <property type="evidence" value="ECO:0007669"/>
    <property type="project" value="InterPro"/>
</dbReference>
<feature type="binding site" evidence="8">
    <location>
        <position position="25"/>
    </location>
    <ligand>
        <name>Mg(2+)</name>
        <dbReference type="ChEBI" id="CHEBI:18420"/>
    </ligand>
</feature>
<dbReference type="EC" id="3.1.-.-" evidence="8"/>
<dbReference type="RefSeq" id="WP_349278148.1">
    <property type="nucleotide sequence ID" value="NZ_CBCSCU010000009.1"/>
</dbReference>
<comment type="function">
    <text evidence="8">Toxic component of a toxin-antitoxin (TA) system. An RNase.</text>
</comment>
<evidence type="ECO:0000256" key="4">
    <source>
        <dbReference type="ARBA" id="ARBA00022723"/>
    </source>
</evidence>
<dbReference type="InterPro" id="IPR050556">
    <property type="entry name" value="Type_II_TA_system_RNase"/>
</dbReference>
<dbReference type="GO" id="GO:0000287">
    <property type="term" value="F:magnesium ion binding"/>
    <property type="evidence" value="ECO:0007669"/>
    <property type="project" value="UniProtKB-UniRule"/>
</dbReference>
<dbReference type="InterPro" id="IPR002716">
    <property type="entry name" value="PIN_dom"/>
</dbReference>
<evidence type="ECO:0000256" key="8">
    <source>
        <dbReference type="HAMAP-Rule" id="MF_00265"/>
    </source>
</evidence>
<evidence type="ECO:0000256" key="6">
    <source>
        <dbReference type="ARBA" id="ARBA00022842"/>
    </source>
</evidence>
<dbReference type="InterPro" id="IPR022907">
    <property type="entry name" value="VapC_family"/>
</dbReference>
<dbReference type="CDD" id="cd09881">
    <property type="entry name" value="PIN_VapC4-5_FitB-like"/>
    <property type="match status" value="1"/>
</dbReference>
<keyword evidence="4 8" id="KW-0479">Metal-binding</keyword>
<dbReference type="PANTHER" id="PTHR33653:SF1">
    <property type="entry name" value="RIBONUCLEASE VAPC2"/>
    <property type="match status" value="1"/>
</dbReference>
<evidence type="ECO:0000256" key="2">
    <source>
        <dbReference type="ARBA" id="ARBA00022649"/>
    </source>
</evidence>
<name>A0AAU7LPD0_9BURK</name>
<dbReference type="AlphaFoldDB" id="A0AAU7LPD0"/>
<dbReference type="HAMAP" id="MF_00265">
    <property type="entry name" value="VapC_Nob1"/>
    <property type="match status" value="1"/>
</dbReference>
<keyword evidence="2 8" id="KW-1277">Toxin-antitoxin system</keyword>
<evidence type="ECO:0000259" key="9">
    <source>
        <dbReference type="Pfam" id="PF01850"/>
    </source>
</evidence>
<dbReference type="PANTHER" id="PTHR33653">
    <property type="entry name" value="RIBONUCLEASE VAPC2"/>
    <property type="match status" value="1"/>
</dbReference>
<dbReference type="InterPro" id="IPR029060">
    <property type="entry name" value="PIN-like_dom_sf"/>
</dbReference>
<organism evidence="10">
    <name type="scientific">Polaromonas hydrogenivorans</name>
    <dbReference type="NCBI Taxonomy" id="335476"/>
    <lineage>
        <taxon>Bacteria</taxon>
        <taxon>Pseudomonadati</taxon>
        <taxon>Pseudomonadota</taxon>
        <taxon>Betaproteobacteria</taxon>
        <taxon>Burkholderiales</taxon>
        <taxon>Comamonadaceae</taxon>
        <taxon>Polaromonas</taxon>
    </lineage>
</organism>
<dbReference type="Gene3D" id="3.40.50.1010">
    <property type="entry name" value="5'-nuclease"/>
    <property type="match status" value="1"/>
</dbReference>
<gene>
    <name evidence="8" type="primary">vapC</name>
    <name evidence="10" type="ORF">ABLV49_16610</name>
</gene>
<proteinExistence type="inferred from homology"/>
<protein>
    <recommendedName>
        <fullName evidence="8">Ribonuclease VapC</fullName>
        <shortName evidence="8">RNase VapC</shortName>
        <ecNumber evidence="8">3.1.-.-</ecNumber>
    </recommendedName>
    <alternativeName>
        <fullName evidence="8">Toxin VapC</fullName>
    </alternativeName>
</protein>
<dbReference type="GO" id="GO:0090729">
    <property type="term" value="F:toxin activity"/>
    <property type="evidence" value="ECO:0007669"/>
    <property type="project" value="UniProtKB-KW"/>
</dbReference>
<evidence type="ECO:0000256" key="3">
    <source>
        <dbReference type="ARBA" id="ARBA00022722"/>
    </source>
</evidence>
<keyword evidence="6 8" id="KW-0460">Magnesium</keyword>
<evidence type="ECO:0000256" key="7">
    <source>
        <dbReference type="ARBA" id="ARBA00038093"/>
    </source>
</evidence>
<keyword evidence="5 8" id="KW-0378">Hydrolase</keyword>
<evidence type="ECO:0000256" key="5">
    <source>
        <dbReference type="ARBA" id="ARBA00022801"/>
    </source>
</evidence>
<dbReference type="SUPFAM" id="SSF88723">
    <property type="entry name" value="PIN domain-like"/>
    <property type="match status" value="1"/>
</dbReference>
<reference evidence="10" key="1">
    <citation type="submission" date="2024-05" db="EMBL/GenBank/DDBJ databases">
        <authorList>
            <person name="Bunk B."/>
            <person name="Swiderski J."/>
            <person name="Sproer C."/>
            <person name="Thiel V."/>
        </authorList>
    </citation>
    <scope>NUCLEOTIDE SEQUENCE</scope>
    <source>
        <strain evidence="10">DSM 17735</strain>
    </source>
</reference>
<feature type="domain" description="PIN" evidence="9">
    <location>
        <begin position="22"/>
        <end position="144"/>
    </location>
</feature>
<evidence type="ECO:0000256" key="1">
    <source>
        <dbReference type="ARBA" id="ARBA00001946"/>
    </source>
</evidence>
<keyword evidence="3 8" id="KW-0540">Nuclease</keyword>
<comment type="similarity">
    <text evidence="7 8">Belongs to the PINc/VapC protein family.</text>
</comment>
<sequence>MKAQPNRFKPGKPVMSNPPARYLIDTNIWSALIRRSNPALVERFSSLEFSQVFLSPIVLGELQVGYYKGDQTPKRRLVIEHITANAQLLPLDGGVSVAYGQLRAKLEQAGTPIGPNDTWIAAEALHHKLVLVTDNTREFARVPKLKIENWISHHAD</sequence>
<keyword evidence="8" id="KW-0800">Toxin</keyword>
<dbReference type="GO" id="GO:0016787">
    <property type="term" value="F:hydrolase activity"/>
    <property type="evidence" value="ECO:0007669"/>
    <property type="project" value="UniProtKB-KW"/>
</dbReference>